<feature type="compositionally biased region" description="Polar residues" evidence="1">
    <location>
        <begin position="142"/>
        <end position="152"/>
    </location>
</feature>
<evidence type="ECO:0000313" key="3">
    <source>
        <dbReference type="Proteomes" id="UP000596660"/>
    </source>
</evidence>
<organism evidence="2 3">
    <name type="scientific">Chenopodium quinoa</name>
    <name type="common">Quinoa</name>
    <dbReference type="NCBI Taxonomy" id="63459"/>
    <lineage>
        <taxon>Eukaryota</taxon>
        <taxon>Viridiplantae</taxon>
        <taxon>Streptophyta</taxon>
        <taxon>Embryophyta</taxon>
        <taxon>Tracheophyta</taxon>
        <taxon>Spermatophyta</taxon>
        <taxon>Magnoliopsida</taxon>
        <taxon>eudicotyledons</taxon>
        <taxon>Gunneridae</taxon>
        <taxon>Pentapetalae</taxon>
        <taxon>Caryophyllales</taxon>
        <taxon>Chenopodiaceae</taxon>
        <taxon>Chenopodioideae</taxon>
        <taxon>Atripliceae</taxon>
        <taxon>Chenopodium</taxon>
    </lineage>
</organism>
<reference evidence="2" key="1">
    <citation type="journal article" date="2017" name="Nature">
        <title>The genome of Chenopodium quinoa.</title>
        <authorList>
            <person name="Jarvis D.E."/>
            <person name="Ho Y.S."/>
            <person name="Lightfoot D.J."/>
            <person name="Schmoeckel S.M."/>
            <person name="Li B."/>
            <person name="Borm T.J.A."/>
            <person name="Ohyanagi H."/>
            <person name="Mineta K."/>
            <person name="Michell C.T."/>
            <person name="Saber N."/>
            <person name="Kharbatia N.M."/>
            <person name="Rupper R.R."/>
            <person name="Sharp A.R."/>
            <person name="Dally N."/>
            <person name="Boughton B.A."/>
            <person name="Woo Y.H."/>
            <person name="Gao G."/>
            <person name="Schijlen E.G.W.M."/>
            <person name="Guo X."/>
            <person name="Momin A.A."/>
            <person name="Negrao S."/>
            <person name="Al-Babili S."/>
            <person name="Gehring C."/>
            <person name="Roessner U."/>
            <person name="Jung C."/>
            <person name="Murphy K."/>
            <person name="Arold S.T."/>
            <person name="Gojobori T."/>
            <person name="van der Linden C.G."/>
            <person name="van Loo E.N."/>
            <person name="Jellen E.N."/>
            <person name="Maughan P.J."/>
            <person name="Tester M."/>
        </authorList>
    </citation>
    <scope>NUCLEOTIDE SEQUENCE [LARGE SCALE GENOMIC DNA]</scope>
    <source>
        <strain evidence="2">cv. PI 614886</strain>
    </source>
</reference>
<sequence length="369" mass="42103">MWEKKFCYMVGRMPWKKVLSTKNFMNLLSNSNVLSWDDSAGEEAFNTAKKRFWEEMNGLSCETELPNPDMYIDEIDWNPYIEPDLIREADKAYFNPDDKYYLPSATRSKEHSGWPVDANDHCEHAYVQSCTEKNKGSGWGQWDNSGNVASTANKDDDPSVSRQIHDNGAVKDKPTGRNQWDSSVSQTSKLNTDNDPWESHCTRGNEAVKDNTWGGEWNKPSGFQPNKHPDVSNNWGANGNSWRKESSGWQDQGASSRSWNQETGKVPYSSYWSDRNRNKPQEYSSYRGNRMQNGRSNQWGQKPSDKYNWGPKDSINIHRGQGQLNAGCRKREGPDYYVANNKGPKLQGDGQSSCHWNGSNNRRGSFGGY</sequence>
<dbReference type="PANTHER" id="PTHR34567">
    <property type="entry name" value="FK506-BINDING-LIKE PROTEIN"/>
    <property type="match status" value="1"/>
</dbReference>
<dbReference type="PANTHER" id="PTHR34567:SF3">
    <property type="entry name" value="FK506-BINDING-LIKE PROTEIN"/>
    <property type="match status" value="1"/>
</dbReference>
<feature type="region of interest" description="Disordered" evidence="1">
    <location>
        <begin position="324"/>
        <end position="369"/>
    </location>
</feature>
<evidence type="ECO:0000313" key="2">
    <source>
        <dbReference type="EnsemblPlants" id="AUR62037246-RA:cds"/>
    </source>
</evidence>
<dbReference type="AlphaFoldDB" id="A0A803MYG6"/>
<name>A0A803MYG6_CHEQI</name>
<feature type="compositionally biased region" description="Polar residues" evidence="1">
    <location>
        <begin position="176"/>
        <end position="194"/>
    </location>
</feature>
<dbReference type="Gramene" id="AUR62037246-RA">
    <property type="protein sequence ID" value="AUR62037246-RA:cds"/>
    <property type="gene ID" value="AUR62037246"/>
</dbReference>
<feature type="compositionally biased region" description="Basic and acidic residues" evidence="1">
    <location>
        <begin position="153"/>
        <end position="175"/>
    </location>
</feature>
<feature type="compositionally biased region" description="Polar residues" evidence="1">
    <location>
        <begin position="231"/>
        <end position="263"/>
    </location>
</feature>
<dbReference type="OMA" id="GCKSSQQ"/>
<feature type="compositionally biased region" description="Polar residues" evidence="1">
    <location>
        <begin position="281"/>
        <end position="301"/>
    </location>
</feature>
<feature type="compositionally biased region" description="Basic and acidic residues" evidence="1">
    <location>
        <begin position="197"/>
        <end position="209"/>
    </location>
</feature>
<proteinExistence type="predicted"/>
<dbReference type="EnsemblPlants" id="AUR62037246-RA">
    <property type="protein sequence ID" value="AUR62037246-RA:cds"/>
    <property type="gene ID" value="AUR62037246"/>
</dbReference>
<reference evidence="2" key="2">
    <citation type="submission" date="2021-03" db="UniProtKB">
        <authorList>
            <consortium name="EnsemblPlants"/>
        </authorList>
    </citation>
    <scope>IDENTIFICATION</scope>
</reference>
<evidence type="ECO:0000256" key="1">
    <source>
        <dbReference type="SAM" id="MobiDB-lite"/>
    </source>
</evidence>
<keyword evidence="3" id="KW-1185">Reference proteome</keyword>
<protein>
    <submittedName>
        <fullName evidence="2">Uncharacterized protein</fullName>
    </submittedName>
</protein>
<accession>A0A803MYG6</accession>
<dbReference type="Proteomes" id="UP000596660">
    <property type="component" value="Unplaced"/>
</dbReference>
<feature type="region of interest" description="Disordered" evidence="1">
    <location>
        <begin position="133"/>
        <end position="312"/>
    </location>
</feature>
<feature type="compositionally biased region" description="Low complexity" evidence="1">
    <location>
        <begin position="357"/>
        <end position="369"/>
    </location>
</feature>